<name>A0A1C5JI68_9ACTN</name>
<feature type="region of interest" description="Disordered" evidence="1">
    <location>
        <begin position="114"/>
        <end position="147"/>
    </location>
</feature>
<dbReference type="AlphaFoldDB" id="A0A1C5JI68"/>
<organism evidence="2 3">
    <name type="scientific">Micromonospora inositola</name>
    <dbReference type="NCBI Taxonomy" id="47865"/>
    <lineage>
        <taxon>Bacteria</taxon>
        <taxon>Bacillati</taxon>
        <taxon>Actinomycetota</taxon>
        <taxon>Actinomycetes</taxon>
        <taxon>Micromonosporales</taxon>
        <taxon>Micromonosporaceae</taxon>
        <taxon>Micromonospora</taxon>
    </lineage>
</organism>
<evidence type="ECO:0000313" key="3">
    <source>
        <dbReference type="Proteomes" id="UP000198221"/>
    </source>
</evidence>
<keyword evidence="3" id="KW-1185">Reference proteome</keyword>
<accession>A0A1C5JI68</accession>
<dbReference type="InterPro" id="IPR019198">
    <property type="entry name" value="Beta_propeller_containing"/>
</dbReference>
<protein>
    <submittedName>
        <fullName evidence="2">Beta propeller domain-containing protein</fullName>
    </submittedName>
</protein>
<sequence length="709" mass="74311">MTGNSVHARRRTDASGVPRVMTPARVMGLALVASLALLSGCTAERVPAPPRDRGVPAGGFRLVAFDSCAEALQQLKTAAKAYVGPWGFGPNGGIRAFDNAEQVGAPAVAKRADAGPGGNAAAPGDTAAGAAAPGYSGTNTHEAGVDEPDLVKTDGKRIVTVHHGKLYVIDPATRQLTGELKLVPGADGFGGAEDSLLLQGDRALVLLREGWAGMAKPAVPEGGGRPAPADGGFAPMPDDIVGPRLVMVDLSGAPKVIGEYRIDGNLVDARQVGTTVRVVVRSAPRLNFPYREQATDGQRTAANREIIDNATADDWLPRYEVASGGRTSTGRVGCERVSRPASYSGTSLVTVLSFDLGVATLGAGDPVTVIADGDTVYSNGPRLYVANDQRWRVLPMLTARNVAPGPKDETTEIYQFDTSGADAPQYVAAASVPGWLINQYAMSEWDGHLRVATTSGRTWGDKPDSTSSVYALRADGKSLTQVGKVTGLGKGERIHAVRFVGGTGYVVTFRQTDPLYTVDLRDPTAPKVSGELKINGYSAYLHPAGEGRLLGVGQEASDRGRVQGTQLSLFDVSDPTKPTRIAQYHVKQGHSEAEFDPHAFLYWPAERLVVVPLTVYGTGAASSRGAVNDQKGAGSPGLPTSVAVALRVGDGGFTEVGTIDHTLGTRRPQDLAPIRRSLVVDGVLWTVSDAGLKATSLSTMKTLGWLRTA</sequence>
<feature type="compositionally biased region" description="Low complexity" evidence="1">
    <location>
        <begin position="119"/>
        <end position="134"/>
    </location>
</feature>
<dbReference type="SUPFAM" id="SSF69322">
    <property type="entry name" value="Tricorn protease domain 2"/>
    <property type="match status" value="1"/>
</dbReference>
<proteinExistence type="predicted"/>
<dbReference type="Proteomes" id="UP000198221">
    <property type="component" value="Chromosome I"/>
</dbReference>
<dbReference type="Pfam" id="PF09826">
    <property type="entry name" value="Beta_propel"/>
    <property type="match status" value="1"/>
</dbReference>
<evidence type="ECO:0000313" key="2">
    <source>
        <dbReference type="EMBL" id="SCG70163.1"/>
    </source>
</evidence>
<evidence type="ECO:0000256" key="1">
    <source>
        <dbReference type="SAM" id="MobiDB-lite"/>
    </source>
</evidence>
<reference evidence="3" key="1">
    <citation type="submission" date="2016-06" db="EMBL/GenBank/DDBJ databases">
        <authorList>
            <person name="Varghese N."/>
            <person name="Submissions Spin"/>
        </authorList>
    </citation>
    <scope>NUCLEOTIDE SEQUENCE [LARGE SCALE GENOMIC DNA]</scope>
    <source>
        <strain evidence="3">DSM 43819</strain>
    </source>
</reference>
<gene>
    <name evidence="2" type="ORF">GA0070613_4723</name>
</gene>
<dbReference type="EMBL" id="LT607754">
    <property type="protein sequence ID" value="SCG70163.1"/>
    <property type="molecule type" value="Genomic_DNA"/>
</dbReference>